<feature type="transmembrane region" description="Helical" evidence="1">
    <location>
        <begin position="219"/>
        <end position="247"/>
    </location>
</feature>
<evidence type="ECO:0000313" key="2">
    <source>
        <dbReference type="EMBL" id="TWT94201.1"/>
    </source>
</evidence>
<keyword evidence="3" id="KW-1185">Reference proteome</keyword>
<feature type="transmembrane region" description="Helical" evidence="1">
    <location>
        <begin position="329"/>
        <end position="351"/>
    </location>
</feature>
<accession>A0A5C6A565</accession>
<dbReference type="Proteomes" id="UP000316213">
    <property type="component" value="Unassembled WGS sequence"/>
</dbReference>
<sequence>MPQSVQCPRCQAAVSVSDDAGGSRVDCPACDQSFIVPGFAAAKDDDWLGDDFPALAPIKPKKSPYATPADLNDDVLDVDDVEIIDDVGADDTVEGDIAASMDSAPQKSTMYATEYRVRCPHCGTQTVVKAAKAGQEIKCRDCRNWIRVGQPPRVLKKVEMDQDSAPVFQFSDNAAGQDRPPDPYRKSADELLAKASKVEEDEPKPDHDVPKVRDWVEAVFGIFFQIGVMAHWLILSSLASAIAFVALAIDHPILVVGLFASGGMFAAVVLSCGFAIMQSVANEEESVTEWPVMLEPMEWLAPSMFCIAAAALAIFPGWFAGYVTFGNSLTTVCLSMMSIFAIFPFVLLSMLDMQNLFIPFSPDVGRSVTRCEEAWGGFYFSSGLIFVAVFLVFSFASGMAPPSAAVLSIFLGVGATFVYFAMLGRLAYAIGQSVNSKPKENNINEVRDSERKDSVQ</sequence>
<gene>
    <name evidence="2" type="ORF">Pla100_38110</name>
</gene>
<keyword evidence="1" id="KW-0472">Membrane</keyword>
<keyword evidence="1" id="KW-1133">Transmembrane helix</keyword>
<feature type="transmembrane region" description="Helical" evidence="1">
    <location>
        <begin position="299"/>
        <end position="323"/>
    </location>
</feature>
<evidence type="ECO:0000313" key="3">
    <source>
        <dbReference type="Proteomes" id="UP000316213"/>
    </source>
</evidence>
<feature type="transmembrane region" description="Helical" evidence="1">
    <location>
        <begin position="404"/>
        <end position="428"/>
    </location>
</feature>
<protein>
    <submittedName>
        <fullName evidence="2">Uncharacterized protein</fullName>
    </submittedName>
</protein>
<keyword evidence="1" id="KW-0812">Transmembrane</keyword>
<name>A0A5C6A565_9BACT</name>
<feature type="transmembrane region" description="Helical" evidence="1">
    <location>
        <begin position="376"/>
        <end position="398"/>
    </location>
</feature>
<dbReference type="OrthoDB" id="239030at2"/>
<evidence type="ECO:0000256" key="1">
    <source>
        <dbReference type="SAM" id="Phobius"/>
    </source>
</evidence>
<organism evidence="2 3">
    <name type="scientific">Neorhodopirellula pilleata</name>
    <dbReference type="NCBI Taxonomy" id="2714738"/>
    <lineage>
        <taxon>Bacteria</taxon>
        <taxon>Pseudomonadati</taxon>
        <taxon>Planctomycetota</taxon>
        <taxon>Planctomycetia</taxon>
        <taxon>Pirellulales</taxon>
        <taxon>Pirellulaceae</taxon>
        <taxon>Neorhodopirellula</taxon>
    </lineage>
</organism>
<dbReference type="Gene3D" id="2.20.28.160">
    <property type="match status" value="1"/>
</dbReference>
<dbReference type="AlphaFoldDB" id="A0A5C6A565"/>
<proteinExistence type="predicted"/>
<reference evidence="2 3" key="1">
    <citation type="submission" date="2019-02" db="EMBL/GenBank/DDBJ databases">
        <title>Deep-cultivation of Planctomycetes and their phenomic and genomic characterization uncovers novel biology.</title>
        <authorList>
            <person name="Wiegand S."/>
            <person name="Jogler M."/>
            <person name="Boedeker C."/>
            <person name="Pinto D."/>
            <person name="Vollmers J."/>
            <person name="Rivas-Marin E."/>
            <person name="Kohn T."/>
            <person name="Peeters S.H."/>
            <person name="Heuer A."/>
            <person name="Rast P."/>
            <person name="Oberbeckmann S."/>
            <person name="Bunk B."/>
            <person name="Jeske O."/>
            <person name="Meyerdierks A."/>
            <person name="Storesund J.E."/>
            <person name="Kallscheuer N."/>
            <person name="Luecker S."/>
            <person name="Lage O.M."/>
            <person name="Pohl T."/>
            <person name="Merkel B.J."/>
            <person name="Hornburger P."/>
            <person name="Mueller R.-W."/>
            <person name="Bruemmer F."/>
            <person name="Labrenz M."/>
            <person name="Spormann A.M."/>
            <person name="Op Den Camp H."/>
            <person name="Overmann J."/>
            <person name="Amann R."/>
            <person name="Jetten M.S.M."/>
            <person name="Mascher T."/>
            <person name="Medema M.H."/>
            <person name="Devos D.P."/>
            <person name="Kaster A.-K."/>
            <person name="Ovreas L."/>
            <person name="Rohde M."/>
            <person name="Galperin M.Y."/>
            <person name="Jogler C."/>
        </authorList>
    </citation>
    <scope>NUCLEOTIDE SEQUENCE [LARGE SCALE GENOMIC DNA]</scope>
    <source>
        <strain evidence="2 3">Pla100</strain>
    </source>
</reference>
<feature type="transmembrane region" description="Helical" evidence="1">
    <location>
        <begin position="253"/>
        <end position="278"/>
    </location>
</feature>
<dbReference type="EMBL" id="SJPM01000008">
    <property type="protein sequence ID" value="TWT94201.1"/>
    <property type="molecule type" value="Genomic_DNA"/>
</dbReference>
<comment type="caution">
    <text evidence="2">The sequence shown here is derived from an EMBL/GenBank/DDBJ whole genome shotgun (WGS) entry which is preliminary data.</text>
</comment>